<comment type="caution">
    <text evidence="2">The sequence shown here is derived from an EMBL/GenBank/DDBJ whole genome shotgun (WGS) entry which is preliminary data.</text>
</comment>
<feature type="chain" id="PRO_5039600972" evidence="1">
    <location>
        <begin position="21"/>
        <end position="871"/>
    </location>
</feature>
<dbReference type="EMBL" id="JADIMG010000036">
    <property type="protein sequence ID" value="MBO8459438.1"/>
    <property type="molecule type" value="Genomic_DNA"/>
</dbReference>
<reference evidence="2" key="2">
    <citation type="journal article" date="2021" name="PeerJ">
        <title>Extensive microbial diversity within the chicken gut microbiome revealed by metagenomics and culture.</title>
        <authorList>
            <person name="Gilroy R."/>
            <person name="Ravi A."/>
            <person name="Getino M."/>
            <person name="Pursley I."/>
            <person name="Horton D.L."/>
            <person name="Alikhan N.F."/>
            <person name="Baker D."/>
            <person name="Gharbi K."/>
            <person name="Hall N."/>
            <person name="Watson M."/>
            <person name="Adriaenssens E.M."/>
            <person name="Foster-Nyarko E."/>
            <person name="Jarju S."/>
            <person name="Secka A."/>
            <person name="Antonio M."/>
            <person name="Oren A."/>
            <person name="Chaudhuri R.R."/>
            <person name="La Ragione R."/>
            <person name="Hildebrand F."/>
            <person name="Pallen M.J."/>
        </authorList>
    </citation>
    <scope>NUCLEOTIDE SEQUENCE</scope>
    <source>
        <strain evidence="2">G3-3990</strain>
    </source>
</reference>
<evidence type="ECO:0000313" key="3">
    <source>
        <dbReference type="Proteomes" id="UP000823641"/>
    </source>
</evidence>
<sequence>MKGRWYITFGLLISSIWVMAQHGSSCYDPISFQWDSVYVQEAGTTQWYRVQLNPSQHRNKEFVLELTNLTDAGTMVQATPYFSCGTDPIADESNTLLAYQTKTTRMEAGLVNYVLDSSDGLVLLKLFTTGTIEFRSEVQTPIEKPQNPECLSAEYIYPTSYYTLRTTGQNWFTYQFSGSDYLTWVFHPNDTNEVVTKHVYFYESCDTDAAYSYVTDTNVYVQKQVPTEGQYYIQIEASGEGYIEFLCDTLKDGCAQAQAVVAGNAYMVQDSALFSYQPSDAAFTDLHVAEQTHLLLQKGYCGDGLELLMDTVVTDTLLSAGILPALPAGQAYFITIKGTTGFMIENHGGDCRTAYEIVADTTTFHLGTLPTWFAFTSNGSQTVDLYFEPDDATVTNSKKTVELYLDCDSAATISVSRNIDVVNGFFIIPEGRYYVKYTGTTEGTGTCVVRDTLVHKHHYVDTTFCEGDELLIADTVFTQSGEYIDVVIRNNGYLYDIYHYTIQMQPAPKAYDYLLVDASELPLVMQGVTIDTAGVYELHYPLEEGCDSLVYLTVLVNGDVETEDTLTIVDVAFDTPYLLKDSSQVFRLFYDSQPDSLHVVWKTGQEAGDILPEVQVSYGSPKGLVLQKGLPSPENGVFAIEKLWQDIAYYQKDTLFVRVLNSTWGSVTFKPITYQYDTVDVSICEGSAYELPDTLLYVPGVYTDTLKSADGYRYTITHYQVEVIPAPQTYDTLQLNETELPFQYGDTLIEGAGIYTLTYKTLEGCDSLVHVRVYVEKEEPEQPDEQEKTYDSPVLYPTVAKAGTPLTLHLPEKLRVWSIKLYDVSGRLMQVWNIREETDEPVISLIVHGSGYHIMRVETSLYSWQTPLILY</sequence>
<dbReference type="Proteomes" id="UP000823641">
    <property type="component" value="Unassembled WGS sequence"/>
</dbReference>
<dbReference type="AlphaFoldDB" id="A0A9D9N428"/>
<name>A0A9D9N428_9BACT</name>
<feature type="signal peptide" evidence="1">
    <location>
        <begin position="1"/>
        <end position="20"/>
    </location>
</feature>
<evidence type="ECO:0000256" key="1">
    <source>
        <dbReference type="SAM" id="SignalP"/>
    </source>
</evidence>
<reference evidence="2" key="1">
    <citation type="submission" date="2020-10" db="EMBL/GenBank/DDBJ databases">
        <authorList>
            <person name="Gilroy R."/>
        </authorList>
    </citation>
    <scope>NUCLEOTIDE SEQUENCE</scope>
    <source>
        <strain evidence="2">G3-3990</strain>
    </source>
</reference>
<accession>A0A9D9N428</accession>
<protein>
    <submittedName>
        <fullName evidence="2">Uncharacterized protein</fullName>
    </submittedName>
</protein>
<evidence type="ECO:0000313" key="2">
    <source>
        <dbReference type="EMBL" id="MBO8459438.1"/>
    </source>
</evidence>
<keyword evidence="1" id="KW-0732">Signal</keyword>
<organism evidence="2 3">
    <name type="scientific">Candidatus Gallipaludibacter merdavium</name>
    <dbReference type="NCBI Taxonomy" id="2840839"/>
    <lineage>
        <taxon>Bacteria</taxon>
        <taxon>Pseudomonadati</taxon>
        <taxon>Bacteroidota</taxon>
        <taxon>Bacteroidia</taxon>
        <taxon>Bacteroidales</taxon>
        <taxon>Candidatus Gallipaludibacter</taxon>
    </lineage>
</organism>
<proteinExistence type="predicted"/>
<gene>
    <name evidence="2" type="ORF">IAA73_03790</name>
</gene>